<organism evidence="2 3">
    <name type="scientific">Leuconostoc litchii</name>
    <dbReference type="NCBI Taxonomy" id="1981069"/>
    <lineage>
        <taxon>Bacteria</taxon>
        <taxon>Bacillati</taxon>
        <taxon>Bacillota</taxon>
        <taxon>Bacilli</taxon>
        <taxon>Lactobacillales</taxon>
        <taxon>Lactobacillaceae</taxon>
        <taxon>Leuconostoc</taxon>
    </lineage>
</organism>
<accession>A0A6P2CJR1</accession>
<feature type="domain" description="DUF4097" evidence="1">
    <location>
        <begin position="61"/>
        <end position="326"/>
    </location>
</feature>
<dbReference type="RefSeq" id="WP_148606569.1">
    <property type="nucleotide sequence ID" value="NZ_BSUV01000001.1"/>
</dbReference>
<gene>
    <name evidence="2" type="ORF">ESZ47_08565</name>
</gene>
<reference evidence="2 3" key="1">
    <citation type="submission" date="2019-01" db="EMBL/GenBank/DDBJ databases">
        <title>Leuconostoc litchii sp. nov., a novel lactic acid bacterium isolated from lychee.</title>
        <authorList>
            <person name="Wang L.-T."/>
        </authorList>
    </citation>
    <scope>NUCLEOTIDE SEQUENCE [LARGE SCALE GENOMIC DNA]</scope>
    <source>
        <strain evidence="2 3">MB7</strain>
    </source>
</reference>
<proteinExistence type="predicted"/>
<dbReference type="InterPro" id="IPR025164">
    <property type="entry name" value="Toastrack_DUF4097"/>
</dbReference>
<comment type="caution">
    <text evidence="2">The sequence shown here is derived from an EMBL/GenBank/DDBJ whole genome shotgun (WGS) entry which is preliminary data.</text>
</comment>
<dbReference type="Proteomes" id="UP000442244">
    <property type="component" value="Unassembled WGS sequence"/>
</dbReference>
<evidence type="ECO:0000313" key="3">
    <source>
        <dbReference type="Proteomes" id="UP000442244"/>
    </source>
</evidence>
<sequence length="327" mass="36153">MKRSIKIGMSLIVIGAVLALIGFSFGGSSSSVTWNGGFKVIDYKTKKEKMKQQMYAYDDVKNIQLSTALPVRIITGDVNRVTVKVKTYYQLPDVSNQENSLKITDKQKSSSSRGHIEFNVTGFSWNYGQDEYQEGLVITVPQSQNLTNVQLTGKNSNDVNIENIQSDRISIQQVADTNLKNITVKQNLLLDEINDGQLSGVTTGIATIKSDYGDLTVQNTRINNRLNIRLADGDLNMHRSQINDGEIRTTDGDINLMNNQLSNQLSVTTQEGDIVTSIGKSSVRAKTLDGDISTFNNHDDDRTSYTYKGMTGAYILSTNSGDVTIRK</sequence>
<dbReference type="AlphaFoldDB" id="A0A6P2CJR1"/>
<dbReference type="EMBL" id="SDGY01000008">
    <property type="protein sequence ID" value="TYC46075.1"/>
    <property type="molecule type" value="Genomic_DNA"/>
</dbReference>
<dbReference type="OrthoDB" id="2143893at2"/>
<evidence type="ECO:0000259" key="1">
    <source>
        <dbReference type="Pfam" id="PF13349"/>
    </source>
</evidence>
<name>A0A6P2CJR1_9LACO</name>
<keyword evidence="3" id="KW-1185">Reference proteome</keyword>
<dbReference type="Pfam" id="PF13349">
    <property type="entry name" value="DUF4097"/>
    <property type="match status" value="1"/>
</dbReference>
<evidence type="ECO:0000313" key="2">
    <source>
        <dbReference type="EMBL" id="TYC46075.1"/>
    </source>
</evidence>
<protein>
    <recommendedName>
        <fullName evidence="1">DUF4097 domain-containing protein</fullName>
    </recommendedName>
</protein>